<name>A0A9X2CZR9_9GAMM</name>
<reference evidence="1" key="1">
    <citation type="submission" date="2021-11" db="EMBL/GenBank/DDBJ databases">
        <title>Legionella maioricencis sp. nov., a new species isolated from hot water samples in Mallorca.</title>
        <authorList>
            <person name="Crespi S."/>
            <person name="Drasar V."/>
            <person name="Salva-Serra F."/>
            <person name="Jaen-Luchoro D."/>
            <person name="Pineiro-Iglesias B."/>
            <person name="Aliaga F."/>
            <person name="Fernandez-Juarez V."/>
            <person name="Coll G."/>
            <person name="Moore E.R.B."/>
            <person name="Bennasar-Figueras A."/>
        </authorList>
    </citation>
    <scope>NUCLEOTIDE SEQUENCE</scope>
    <source>
        <strain evidence="1">HCPI-6</strain>
    </source>
</reference>
<gene>
    <name evidence="1" type="ORF">LOX96_07125</name>
</gene>
<comment type="caution">
    <text evidence="1">The sequence shown here is derived from an EMBL/GenBank/DDBJ whole genome shotgun (WGS) entry which is preliminary data.</text>
</comment>
<accession>A0A9X2CZR9</accession>
<sequence>MKNSFVIKKLGFYDSEKGYWRTLFKDEPHIKELRPFVKKIEGKERDLSPEELYGLVEILLGKNTRSDSLSGEAFRDLANGFGGFAVLDLLQHNERLTADNLVFFERNSEHAKELAPLVMSLAHKINSSEMLALFKLSKRMQDTDKALFFKFLNNCEANKLFVYIKLLCLLNQHKIHIDNLVALLTDAKDVLFIHQIIDTLVSVNSGLLTATNVAKTLQLKHPYYFSKLFKVLPITQEQFDDLLGVEGTLDKSSFAEEIIKAFNSAGWELKPWLKQILTPTKYSIDVAFAIQKLREIKVPSEHLFLILTHVFNYPHASTDFAEAVVILSEIGLEDKELKILCGVIPEPVPVAKAIVILKKEQSYREETLNVVRTYPEHARGLALGLVFFDKLGTPASEACKTMLQHPECAEMTTRVLEYLRENNLHKEPIALAVCQSRISQGAFLSLLKTMKKAGLLNQSNLELLFPKMSFIKTLASAANCLAHVDKLDQDNFSSLIIDPINSLFLAKNLGGRPYPKSLKFFSDNGAKSFDNICEKAQILAQVKRQGGFFMAMTKEQEHSFQQATGKTISKVQDETLIKIASYCGNNGLDAETEHHVASTTYLSQK</sequence>
<dbReference type="EMBL" id="JAJKBJ010000006">
    <property type="protein sequence ID" value="MCL9683859.1"/>
    <property type="molecule type" value="Genomic_DNA"/>
</dbReference>
<organism evidence="1 2">
    <name type="scientific">Legionella maioricensis</name>
    <dbReference type="NCBI Taxonomy" id="2896528"/>
    <lineage>
        <taxon>Bacteria</taxon>
        <taxon>Pseudomonadati</taxon>
        <taxon>Pseudomonadota</taxon>
        <taxon>Gammaproteobacteria</taxon>
        <taxon>Legionellales</taxon>
        <taxon>Legionellaceae</taxon>
        <taxon>Legionella</taxon>
    </lineage>
</organism>
<keyword evidence="2" id="KW-1185">Reference proteome</keyword>
<dbReference type="AlphaFoldDB" id="A0A9X2CZR9"/>
<evidence type="ECO:0000313" key="1">
    <source>
        <dbReference type="EMBL" id="MCL9683859.1"/>
    </source>
</evidence>
<evidence type="ECO:0000313" key="2">
    <source>
        <dbReference type="Proteomes" id="UP001139721"/>
    </source>
</evidence>
<protein>
    <submittedName>
        <fullName evidence="1">Uncharacterized protein</fullName>
    </submittedName>
</protein>
<dbReference type="Proteomes" id="UP001139721">
    <property type="component" value="Unassembled WGS sequence"/>
</dbReference>
<dbReference type="RefSeq" id="WP_250420910.1">
    <property type="nucleotide sequence ID" value="NZ_JAJKBJ010000006.1"/>
</dbReference>
<proteinExistence type="predicted"/>